<name>A0A0M4LGX9_9GAMM</name>
<dbReference type="EMBL" id="CP006911">
    <property type="protein sequence ID" value="ALE02014.1"/>
    <property type="molecule type" value="Genomic_DNA"/>
</dbReference>
<dbReference type="OrthoDB" id="9809785at2"/>
<feature type="transmembrane region" description="Helical" evidence="6">
    <location>
        <begin position="199"/>
        <end position="217"/>
    </location>
</feature>
<evidence type="ECO:0000313" key="7">
    <source>
        <dbReference type="EMBL" id="ALE02014.1"/>
    </source>
</evidence>
<feature type="transmembrane region" description="Helical" evidence="6">
    <location>
        <begin position="94"/>
        <end position="110"/>
    </location>
</feature>
<reference evidence="7 8" key="1">
    <citation type="journal article" date="2015" name="Genome Announc.">
        <title>Genome Sequence of 'Candidatus Thioglobus singularis' Strain PS1, a Mixotroph from the SUP05 Clade of Marine Gammaproteobacteria.</title>
        <authorList>
            <person name="Marshall K.T."/>
            <person name="Morris R.M."/>
        </authorList>
    </citation>
    <scope>NUCLEOTIDE SEQUENCE [LARGE SCALE GENOMIC DNA]</scope>
    <source>
        <strain evidence="7 8">PS1</strain>
    </source>
</reference>
<feature type="transmembrane region" description="Helical" evidence="6">
    <location>
        <begin position="247"/>
        <end position="264"/>
    </location>
</feature>
<dbReference type="AlphaFoldDB" id="A0A0M4LGX9"/>
<keyword evidence="2" id="KW-1003">Cell membrane</keyword>
<dbReference type="RefSeq" id="WP_053820226.1">
    <property type="nucleotide sequence ID" value="NZ_CP006911.1"/>
</dbReference>
<proteinExistence type="predicted"/>
<evidence type="ECO:0000313" key="8">
    <source>
        <dbReference type="Proteomes" id="UP000068905"/>
    </source>
</evidence>
<protein>
    <submittedName>
        <fullName evidence="7">Sugar ABC transporter permease</fullName>
    </submittedName>
</protein>
<comment type="subcellular location">
    <subcellularLocation>
        <location evidence="1">Cell inner membrane</location>
        <topology evidence="1">Multi-pass membrane protein</topology>
    </subcellularLocation>
</comment>
<feature type="transmembrane region" description="Helical" evidence="6">
    <location>
        <begin position="148"/>
        <end position="166"/>
    </location>
</feature>
<keyword evidence="3 6" id="KW-0812">Transmembrane</keyword>
<keyword evidence="5 6" id="KW-0472">Membrane</keyword>
<sequence>MIKLIPRAENSKAMIILSPIIALTLTALSALVIFLFILEDIPVSSVFFTLFAEPLLDSYYFSELLVKATPLMIIGLGLSIGFRAGIWNIGAEGQFVMGGIAGGTVGLYFYNVEGFWLLPLMAIAGILGGMLYASIAAFLRIKYQVNEILVTLMLTYVAVLFLQAMLQGPLRNPSGFNFPESRMFHDSAMLPIIWESTRLHIGLIVAILLSFLAWFGIKKHMFGMQIKISGSAPRAAKFAGFDDNKTVWYSLLISGGLAGLAGLFEASGPAGQLTPGLPQFYGFTAIIVAFLARLHPVGILFSALLIALSYVGGENVQIDYNLPSSITQIFQGMLLFYFLACDILIKYKVVLFKKNN</sequence>
<gene>
    <name evidence="7" type="ORF">W908_05285</name>
</gene>
<dbReference type="PANTHER" id="PTHR47089:SF1">
    <property type="entry name" value="GUANOSINE ABC TRANSPORTER PERMEASE PROTEIN NUPP"/>
    <property type="match status" value="1"/>
</dbReference>
<dbReference type="GO" id="GO:0022857">
    <property type="term" value="F:transmembrane transporter activity"/>
    <property type="evidence" value="ECO:0007669"/>
    <property type="project" value="InterPro"/>
</dbReference>
<evidence type="ECO:0000256" key="1">
    <source>
        <dbReference type="ARBA" id="ARBA00004429"/>
    </source>
</evidence>
<dbReference type="Pfam" id="PF02653">
    <property type="entry name" value="BPD_transp_2"/>
    <property type="match status" value="1"/>
</dbReference>
<organism evidence="7 8">
    <name type="scientific">Candidatus Pseudothioglobus singularis PS1</name>
    <dbReference type="NCBI Taxonomy" id="1125411"/>
    <lineage>
        <taxon>Bacteria</taxon>
        <taxon>Pseudomonadati</taxon>
        <taxon>Pseudomonadota</taxon>
        <taxon>Gammaproteobacteria</taxon>
        <taxon>Candidatus Pseudothioglobaceae</taxon>
        <taxon>Candidatus Pseudothioglobus</taxon>
    </lineage>
</organism>
<feature type="transmembrane region" description="Helical" evidence="6">
    <location>
        <begin position="116"/>
        <end position="141"/>
    </location>
</feature>
<evidence type="ECO:0000256" key="3">
    <source>
        <dbReference type="ARBA" id="ARBA00022692"/>
    </source>
</evidence>
<feature type="transmembrane region" description="Helical" evidence="6">
    <location>
        <begin position="297"/>
        <end position="313"/>
    </location>
</feature>
<dbReference type="Proteomes" id="UP000068905">
    <property type="component" value="Chromosome"/>
</dbReference>
<dbReference type="GO" id="GO:0005886">
    <property type="term" value="C:plasma membrane"/>
    <property type="evidence" value="ECO:0007669"/>
    <property type="project" value="UniProtKB-SubCell"/>
</dbReference>
<evidence type="ECO:0000256" key="2">
    <source>
        <dbReference type="ARBA" id="ARBA00022475"/>
    </source>
</evidence>
<dbReference type="PANTHER" id="PTHR47089">
    <property type="entry name" value="ABC TRANSPORTER, PERMEASE PROTEIN"/>
    <property type="match status" value="1"/>
</dbReference>
<accession>A0A0M4LGX9</accession>
<evidence type="ECO:0000256" key="6">
    <source>
        <dbReference type="SAM" id="Phobius"/>
    </source>
</evidence>
<feature type="transmembrane region" description="Helical" evidence="6">
    <location>
        <begin position="325"/>
        <end position="345"/>
    </location>
</feature>
<feature type="transmembrane region" description="Helical" evidence="6">
    <location>
        <begin position="276"/>
        <end position="292"/>
    </location>
</feature>
<evidence type="ECO:0000256" key="4">
    <source>
        <dbReference type="ARBA" id="ARBA00022989"/>
    </source>
</evidence>
<dbReference type="STRING" id="1125411.W908_05285"/>
<evidence type="ECO:0000256" key="5">
    <source>
        <dbReference type="ARBA" id="ARBA00023136"/>
    </source>
</evidence>
<keyword evidence="4 6" id="KW-1133">Transmembrane helix</keyword>
<keyword evidence="8" id="KW-1185">Reference proteome</keyword>
<dbReference type="KEGG" id="tsn:W908_05285"/>
<feature type="transmembrane region" description="Helical" evidence="6">
    <location>
        <begin position="12"/>
        <end position="38"/>
    </location>
</feature>
<dbReference type="CDD" id="cd06580">
    <property type="entry name" value="TM_PBP1_transp_TpRbsC_like"/>
    <property type="match status" value="1"/>
</dbReference>
<feature type="transmembrane region" description="Helical" evidence="6">
    <location>
        <begin position="58"/>
        <end position="82"/>
    </location>
</feature>
<dbReference type="InterPro" id="IPR001851">
    <property type="entry name" value="ABC_transp_permease"/>
</dbReference>